<dbReference type="CDD" id="cd02238">
    <property type="entry name" value="cupin_KdgF"/>
    <property type="match status" value="1"/>
</dbReference>
<name>A0A024K6P6_9MYCO</name>
<dbReference type="InterPro" id="IPR013096">
    <property type="entry name" value="Cupin_2"/>
</dbReference>
<dbReference type="OrthoDB" id="882143at2"/>
<dbReference type="Proteomes" id="UP000028880">
    <property type="component" value="Unassembled WGS sequence"/>
</dbReference>
<dbReference type="InterPro" id="IPR052535">
    <property type="entry name" value="Bacilysin_H2HPP_isomerase"/>
</dbReference>
<dbReference type="PANTHER" id="PTHR40112:SF1">
    <property type="entry name" value="H2HPP ISOMERASE"/>
    <property type="match status" value="1"/>
</dbReference>
<dbReference type="Gene3D" id="2.60.120.10">
    <property type="entry name" value="Jelly Rolls"/>
    <property type="match status" value="1"/>
</dbReference>
<gene>
    <name evidence="3" type="ORF">AWC29_05270</name>
    <name evidence="2" type="ORF">BN973_05995</name>
</gene>
<protein>
    <submittedName>
        <fullName evidence="2">Cupin domain protein</fullName>
    </submittedName>
</protein>
<dbReference type="Pfam" id="PF07883">
    <property type="entry name" value="Cupin_2"/>
    <property type="match status" value="1"/>
</dbReference>
<evidence type="ECO:0000313" key="4">
    <source>
        <dbReference type="Proteomes" id="UP000193710"/>
    </source>
</evidence>
<reference evidence="2" key="1">
    <citation type="journal article" date="2014" name="Genome Announc.">
        <title>Draft Genome Sequence of Mycobacterium triplex DSM 44626.</title>
        <authorList>
            <person name="Sassi M."/>
            <person name="Croce O."/>
            <person name="Robert C."/>
            <person name="Raoult D."/>
            <person name="Drancourt M."/>
        </authorList>
    </citation>
    <scope>NUCLEOTIDE SEQUENCE [LARGE SCALE GENOMIC DNA]</scope>
    <source>
        <strain evidence="2">DSM 44626</strain>
    </source>
</reference>
<keyword evidence="4" id="KW-1185">Reference proteome</keyword>
<dbReference type="InterPro" id="IPR014710">
    <property type="entry name" value="RmlC-like_jellyroll"/>
</dbReference>
<dbReference type="InterPro" id="IPR011051">
    <property type="entry name" value="RmlC_Cupin_sf"/>
</dbReference>
<dbReference type="EMBL" id="LQPY01000004">
    <property type="protein sequence ID" value="ORX07589.1"/>
    <property type="molecule type" value="Genomic_DNA"/>
</dbReference>
<evidence type="ECO:0000313" key="2">
    <source>
        <dbReference type="EMBL" id="CDO91586.1"/>
    </source>
</evidence>
<reference evidence="3 4" key="3">
    <citation type="submission" date="2016-01" db="EMBL/GenBank/DDBJ databases">
        <title>The new phylogeny of the genus Mycobacterium.</title>
        <authorList>
            <person name="Tarcisio F."/>
            <person name="Conor M."/>
            <person name="Antonella G."/>
            <person name="Elisabetta G."/>
            <person name="Giulia F.S."/>
            <person name="Sara T."/>
            <person name="Anna F."/>
            <person name="Clotilde B."/>
            <person name="Roberto B."/>
            <person name="Veronica D.S."/>
            <person name="Fabio R."/>
            <person name="Monica P."/>
            <person name="Olivier J."/>
            <person name="Enrico T."/>
            <person name="Nicola S."/>
        </authorList>
    </citation>
    <scope>NUCLEOTIDE SEQUENCE [LARGE SCALE GENOMIC DNA]</scope>
    <source>
        <strain evidence="3 4">DSM 44626</strain>
    </source>
</reference>
<dbReference type="AlphaFoldDB" id="A0A024K6P6"/>
<sequence>MPNRVIHARLDTLPTESLAGGALVRTAVRGDQSLITINWFHPGHSVQTPPPHSHPFDQVSFVFSGKIGFDVDGEVYEVAAGEVLHIPADAPHTAWLIGDEVALNVDVYAPVRDDYRHLVAHQADAFND</sequence>
<dbReference type="STRING" id="47839.BN973_05995"/>
<dbReference type="RefSeq" id="WP_036473929.1">
    <property type="nucleotide sequence ID" value="NZ_HG964447.1"/>
</dbReference>
<feature type="domain" description="Cupin type-2" evidence="1">
    <location>
        <begin position="48"/>
        <end position="107"/>
    </location>
</feature>
<reference evidence="2" key="2">
    <citation type="submission" date="2014-04" db="EMBL/GenBank/DDBJ databases">
        <authorList>
            <person name="Urmite Genomes U."/>
        </authorList>
    </citation>
    <scope>NUCLEOTIDE SEQUENCE</scope>
    <source>
        <strain evidence="2">DSM 44626</strain>
    </source>
</reference>
<evidence type="ECO:0000313" key="3">
    <source>
        <dbReference type="EMBL" id="ORX07589.1"/>
    </source>
</evidence>
<organism evidence="2">
    <name type="scientific">Mycobacterium triplex</name>
    <dbReference type="NCBI Taxonomy" id="47839"/>
    <lineage>
        <taxon>Bacteria</taxon>
        <taxon>Bacillati</taxon>
        <taxon>Actinomycetota</taxon>
        <taxon>Actinomycetes</taxon>
        <taxon>Mycobacteriales</taxon>
        <taxon>Mycobacteriaceae</taxon>
        <taxon>Mycobacterium</taxon>
        <taxon>Mycobacterium simiae complex</taxon>
    </lineage>
</organism>
<dbReference type="eggNOG" id="COG1917">
    <property type="taxonomic scope" value="Bacteria"/>
</dbReference>
<dbReference type="EMBL" id="HG964447">
    <property type="protein sequence ID" value="CDO91586.1"/>
    <property type="molecule type" value="Genomic_DNA"/>
</dbReference>
<accession>A0A024K6P6</accession>
<dbReference type="PANTHER" id="PTHR40112">
    <property type="entry name" value="H2HPP ISOMERASE"/>
    <property type="match status" value="1"/>
</dbReference>
<proteinExistence type="predicted"/>
<dbReference type="Proteomes" id="UP000193710">
    <property type="component" value="Unassembled WGS sequence"/>
</dbReference>
<dbReference type="SUPFAM" id="SSF51182">
    <property type="entry name" value="RmlC-like cupins"/>
    <property type="match status" value="1"/>
</dbReference>
<dbReference type="HOGENOM" id="CLU_134269_0_0_11"/>
<evidence type="ECO:0000259" key="1">
    <source>
        <dbReference type="Pfam" id="PF07883"/>
    </source>
</evidence>